<feature type="domain" description="Endonuclease GajA/Old nuclease/RecF-like AAA" evidence="1">
    <location>
        <begin position="1"/>
        <end position="382"/>
    </location>
</feature>
<evidence type="ECO:0000259" key="1">
    <source>
        <dbReference type="Pfam" id="PF13175"/>
    </source>
</evidence>
<gene>
    <name evidence="2" type="ORF">ACFQ3N_13120</name>
</gene>
<dbReference type="CDD" id="cd00267">
    <property type="entry name" value="ABC_ATPase"/>
    <property type="match status" value="1"/>
</dbReference>
<comment type="caution">
    <text evidence="2">The sequence shown here is derived from an EMBL/GenBank/DDBJ whole genome shotgun (WGS) entry which is preliminary data.</text>
</comment>
<proteinExistence type="predicted"/>
<organism evidence="2 3">
    <name type="scientific">Virgibacillus byunsanensis</name>
    <dbReference type="NCBI Taxonomy" id="570945"/>
    <lineage>
        <taxon>Bacteria</taxon>
        <taxon>Bacillati</taxon>
        <taxon>Bacillota</taxon>
        <taxon>Bacilli</taxon>
        <taxon>Bacillales</taxon>
        <taxon>Bacillaceae</taxon>
        <taxon>Virgibacillus</taxon>
    </lineage>
</organism>
<dbReference type="SUPFAM" id="SSF52540">
    <property type="entry name" value="P-loop containing nucleoside triphosphate hydrolases"/>
    <property type="match status" value="1"/>
</dbReference>
<keyword evidence="3" id="KW-1185">Reference proteome</keyword>
<dbReference type="Pfam" id="PF13175">
    <property type="entry name" value="AAA_15"/>
    <property type="match status" value="1"/>
</dbReference>
<dbReference type="InterPro" id="IPR027417">
    <property type="entry name" value="P-loop_NTPase"/>
</dbReference>
<evidence type="ECO:0000313" key="2">
    <source>
        <dbReference type="EMBL" id="MFD1039327.1"/>
    </source>
</evidence>
<evidence type="ECO:0000313" key="3">
    <source>
        <dbReference type="Proteomes" id="UP001597040"/>
    </source>
</evidence>
<dbReference type="Proteomes" id="UP001597040">
    <property type="component" value="Unassembled WGS sequence"/>
</dbReference>
<dbReference type="PANTHER" id="PTHR43581:SF4">
    <property type="entry name" value="ATP_GTP PHOSPHATASE"/>
    <property type="match status" value="1"/>
</dbReference>
<dbReference type="InterPro" id="IPR041685">
    <property type="entry name" value="AAA_GajA/Old/RecF-like"/>
</dbReference>
<dbReference type="RefSeq" id="WP_390362988.1">
    <property type="nucleotide sequence ID" value="NZ_JBHTKJ010000035.1"/>
</dbReference>
<name>A0ABW3LMR1_9BACI</name>
<dbReference type="InterPro" id="IPR051396">
    <property type="entry name" value="Bact_Antivir_Def_Nuclease"/>
</dbReference>
<dbReference type="Gene3D" id="3.40.50.300">
    <property type="entry name" value="P-loop containing nucleotide triphosphate hydrolases"/>
    <property type="match status" value="1"/>
</dbReference>
<dbReference type="PANTHER" id="PTHR43581">
    <property type="entry name" value="ATP/GTP PHOSPHATASE"/>
    <property type="match status" value="1"/>
</dbReference>
<dbReference type="EMBL" id="JBHTKJ010000035">
    <property type="protein sequence ID" value="MFD1039327.1"/>
    <property type="molecule type" value="Genomic_DNA"/>
</dbReference>
<sequence length="611" mass="70000">MKVTSFNINNYKSIGSKDNFLSVDPKVTALIGKNESGKSNILEAIGKLSFNRPLSPNYLSNKNRGASGEVSIIVHLEYYQSELNQFEVSQANTSLSFIDNTTIKIEGGLSELVKDDELLMEAINDVLELNIRSVWGNESKRIKSVQDYMNGLKVITSHVYINHSAKLGHLKSWITNAYKSKEDLIDKIEIIDNCLAKHYSLLPSMYYREQYPQLEASYKYDDIKDIFKDTNHIFYRFLIAAGITEHEIVDAFEDPIDGNRKTVRNRIVRKIKNNIEAEFNEFYNQEKIEFQIEFESRVFKIYILTDDKAMNLSERSNGLRWYISIFVDVLSREHKNSSLVYLLDEPGVYLHVNAQKQLLELFSRLAERENQVIYTTHSPYMIDSKDITNVRAIEKVEEGDTKIFKSAYNQNLSNDSKMETLSPLVQAIGADLKFNIGPSSKNNLITEGITDYMYMNAMINYLGIDSAPNIIPSAGVSNINRIVSILFGWGCEFKILLDYDKAGYKEYDVLVNKLDETLEDKILFVCCNEEVVKEKMVSNPQTIESLISEDDSKQLSTPYDGSSSSKKLAAKEFHDKVVNKEIELMDETVYNFKTLFEALNIQDYNLTTVRN</sequence>
<accession>A0ABW3LMR1</accession>
<protein>
    <submittedName>
        <fullName evidence="2">AAA family ATPase</fullName>
    </submittedName>
</protein>
<reference evidence="3" key="1">
    <citation type="journal article" date="2019" name="Int. J. Syst. Evol. Microbiol.">
        <title>The Global Catalogue of Microorganisms (GCM) 10K type strain sequencing project: providing services to taxonomists for standard genome sequencing and annotation.</title>
        <authorList>
            <consortium name="The Broad Institute Genomics Platform"/>
            <consortium name="The Broad Institute Genome Sequencing Center for Infectious Disease"/>
            <person name="Wu L."/>
            <person name="Ma J."/>
        </authorList>
    </citation>
    <scope>NUCLEOTIDE SEQUENCE [LARGE SCALE GENOMIC DNA]</scope>
    <source>
        <strain evidence="3">CCUG 56754</strain>
    </source>
</reference>